<evidence type="ECO:0008006" key="4">
    <source>
        <dbReference type="Google" id="ProtNLM"/>
    </source>
</evidence>
<sequence>MVGKYGYKRVRQGVIAIAIGLLLGGAGAARPAPQKLPTGQTLTPLAAPGARFEPLVTHIGPHPSYVADGAAAVAVSPDGGEMLVLTSGYNRYNNADGALDPAQSVQYVFVYRIDAAGSRLEQTLGVPNSYSGIAWRPDGKGFIVGGGVDDNVHLFVRGAAGFAEAGAPITLGHAAGNGPDVKPQAAGVAISPDGKRALVANYYSDSVSLIDLDRRVVLDERDLRPGKIDPAASGVAGGEYPFAIVWRGNDVAYVSAPRDRQLVILAVAGDKVSVTGRVPTIGEPTALLHDAGAKRLYATEDNADRLAMLDTATGRLIAEPRLGMPDAVNAGALGKGVNPNGLALTPDHRLLVTYGGINALAIVVPGEKGATVAGLVPTGWYPSAVATSRDGRRIFVVNRKSPPGPNPEGCLPKVAVVKAQPSACGGANQYVFQLEKAGLLQFPAPDPKMLVATTLRVADNIGLSDQPARAAAEARMALLRARIKHVVFIVKENRTYDQVLGDLSVGNGDPNLAILGAPLSPNHHALASQFVTLDNFYDSGEQSSTGWTWTTAARVPDLLEKTAPVNYAKRGLAYEAEEEDRDVPTALDRAARRRVNPALSDDPDLLPGQALLTAPDGDDDDAPGHGFLWNAALRAGLSVRNYGFSDASVYDADKPGAVPLIRDPAAEHHIIYTPADRQLATRSDAYFRGFDQKMPDYWRVLEWQREFAQQEASDTMPALTLLRLSHDHFGDFDKAIDGVNSVETEMADNDYAIGMVVERIAASRFSDSTLVFIIEDDAQNGADHVDARRSIAFVIGPYVRRHALVSTRYTTVSMLRTIESVLGLKPLGLNDSLAAPMADLFDLAQKDWSYRARAAAVLRSTNLPIPPDRFATSGAARLACGAHDAAYWAGAMRGQDFRTEDHLDTTAFNAALWRGLGAGPEPVERSGADLHRVAGARSGHGVLESACP</sequence>
<reference evidence="2 3" key="1">
    <citation type="submission" date="2024-05" db="EMBL/GenBank/DDBJ databases">
        <authorList>
            <person name="Liu Q."/>
            <person name="Xin Y.-H."/>
        </authorList>
    </citation>
    <scope>NUCLEOTIDE SEQUENCE [LARGE SCALE GENOMIC DNA]</scope>
    <source>
        <strain evidence="2 3">CGMCC 1.10181</strain>
    </source>
</reference>
<comment type="caution">
    <text evidence="2">The sequence shown here is derived from an EMBL/GenBank/DDBJ whole genome shotgun (WGS) entry which is preliminary data.</text>
</comment>
<dbReference type="Gene3D" id="3.40.720.10">
    <property type="entry name" value="Alkaline Phosphatase, subunit A"/>
    <property type="match status" value="2"/>
</dbReference>
<keyword evidence="3" id="KW-1185">Reference proteome</keyword>
<accession>A0ABU9Y990</accession>
<dbReference type="Proteomes" id="UP001419910">
    <property type="component" value="Unassembled WGS sequence"/>
</dbReference>
<dbReference type="SUPFAM" id="SSF51004">
    <property type="entry name" value="C-terminal (heme d1) domain of cytochrome cd1-nitrite reductase"/>
    <property type="match status" value="1"/>
</dbReference>
<proteinExistence type="predicted"/>
<dbReference type="Gene3D" id="2.130.10.10">
    <property type="entry name" value="YVTN repeat-like/Quinoprotein amine dehydrogenase"/>
    <property type="match status" value="2"/>
</dbReference>
<dbReference type="InterPro" id="IPR051200">
    <property type="entry name" value="Host-pathogen_enzymatic-act"/>
</dbReference>
<organism evidence="2 3">
    <name type="scientific">Sphingomonas oligophenolica</name>
    <dbReference type="NCBI Taxonomy" id="301154"/>
    <lineage>
        <taxon>Bacteria</taxon>
        <taxon>Pseudomonadati</taxon>
        <taxon>Pseudomonadota</taxon>
        <taxon>Alphaproteobacteria</taxon>
        <taxon>Sphingomonadales</taxon>
        <taxon>Sphingomonadaceae</taxon>
        <taxon>Sphingomonas</taxon>
    </lineage>
</organism>
<evidence type="ECO:0000313" key="2">
    <source>
        <dbReference type="EMBL" id="MEN2792381.1"/>
    </source>
</evidence>
<protein>
    <recommendedName>
        <fullName evidence="4">Phosphoesterase</fullName>
    </recommendedName>
</protein>
<evidence type="ECO:0000256" key="1">
    <source>
        <dbReference type="SAM" id="MobiDB-lite"/>
    </source>
</evidence>
<dbReference type="InterPro" id="IPR017850">
    <property type="entry name" value="Alkaline_phosphatase_core_sf"/>
</dbReference>
<evidence type="ECO:0000313" key="3">
    <source>
        <dbReference type="Proteomes" id="UP001419910"/>
    </source>
</evidence>
<dbReference type="PANTHER" id="PTHR47197:SF3">
    <property type="entry name" value="DIHYDRO-HEME D1 DEHYDROGENASE"/>
    <property type="match status" value="1"/>
</dbReference>
<dbReference type="InterPro" id="IPR011048">
    <property type="entry name" value="Haem_d1_sf"/>
</dbReference>
<dbReference type="EMBL" id="JBDIME010000027">
    <property type="protein sequence ID" value="MEN2792381.1"/>
    <property type="molecule type" value="Genomic_DNA"/>
</dbReference>
<dbReference type="InterPro" id="IPR015943">
    <property type="entry name" value="WD40/YVTN_repeat-like_dom_sf"/>
</dbReference>
<feature type="region of interest" description="Disordered" evidence="1">
    <location>
        <begin position="594"/>
        <end position="617"/>
    </location>
</feature>
<name>A0ABU9Y990_9SPHN</name>
<gene>
    <name evidence="2" type="ORF">ABC974_22310</name>
</gene>
<dbReference type="PANTHER" id="PTHR47197">
    <property type="entry name" value="PROTEIN NIRF"/>
    <property type="match status" value="1"/>
</dbReference>
<dbReference type="RefSeq" id="WP_343890920.1">
    <property type="nucleotide sequence ID" value="NZ_BAAAEH010000036.1"/>
</dbReference>